<dbReference type="PANTHER" id="PTHR32282:SF29">
    <property type="entry name" value="PENICILLIN-BINDING PROTEIN 1A"/>
    <property type="match status" value="1"/>
</dbReference>
<organism evidence="13 14">
    <name type="scientific">Dielma fastidiosa</name>
    <dbReference type="NCBI Taxonomy" id="1034346"/>
    <lineage>
        <taxon>Bacteria</taxon>
        <taxon>Bacillati</taxon>
        <taxon>Bacillota</taxon>
        <taxon>Erysipelotrichia</taxon>
        <taxon>Erysipelotrichales</taxon>
        <taxon>Erysipelotrichaceae</taxon>
        <taxon>Dielma</taxon>
    </lineage>
</organism>
<dbReference type="GO" id="GO:0008955">
    <property type="term" value="F:peptidoglycan glycosyltransferase activity"/>
    <property type="evidence" value="ECO:0007669"/>
    <property type="project" value="UniProtKB-EC"/>
</dbReference>
<feature type="compositionally biased region" description="Basic and acidic residues" evidence="9">
    <location>
        <begin position="861"/>
        <end position="875"/>
    </location>
</feature>
<feature type="compositionally biased region" description="Acidic residues" evidence="9">
    <location>
        <begin position="876"/>
        <end position="886"/>
    </location>
</feature>
<sequence length="886" mass="97906">MENNNNIKKGSKGVKVLNSIIIVILSLVLIGSVSAFYLLDGILNDPDAPKYDASSLETQESSVIYDTDGNVIIELSREDGTRENVSYDQIPQVVVDAFLSIEDSRFYKHNGFDLPRFIKSALENVKQGNLGQGGSTLTMQMIDVSHMSKLEKAPNGFVRIARKVQEIFLSMQAESHISKQQILEKYLNLINFGGPARGIQKGAQYYFGKDVSQVTLSEAAFLAGVINAPNGFDPYYNYDAAIERRNETLDLMLYHGYITEEEHELAANTELAFQLSGPIVFETSPYLSYIDKVREEIIELTGGLDPTVVGMEIYTSMDRGAQELADQILNGEAGINYPENDELFQVGFSLMNNQNGEIIALGGGRGYDGDNRRNRAYGVVKQSGSSIKPLIDYCLTFDYLGWATDHILLDAPMKYRGTNTPFYNADGQNRGDVTYQYAVAVSLNTTAITALQELCDTIGVDKVLEHMKKLGFSAFENLTAEDFSFGYGIGGADMTTTPVEMAGAFSIFANNGNYIEPHTIRKIVFKDGKTESIEPNYESVNVISPQAAYLMSVLLEDAVSTNWQNLLQIMISPYPVYGKTGTTDWAQDGLAYGIPEVAMKDKWMVVYTSKYTAATWAGYDEPVAGKFTWFDTNKMLLNVPGQINKKLFDFIHQNNYPSAIQQPSGIVSVTHVKGAFDNGYYAVPEGTPDEMISTGLIKSEFATLNELKPDELSELKTFTAELDDATSKVNFKFTPYPEAEKLEPFDGKYHGVEGYPNFSGTKLYDPSAIFGEVVYRVEVTSNNISLGSFDYATDTASELLPIMPGQKVEVCGSYAYKNGIAASNKICTTIESKDDDERPNRPTDPTDPNEPIGPGNQTPSDTDKNDPQNNHKDDPNTEEPLDPTDE</sequence>
<keyword evidence="5" id="KW-0378">Hydrolase</keyword>
<dbReference type="Proteomes" id="UP000247612">
    <property type="component" value="Unassembled WGS sequence"/>
</dbReference>
<keyword evidence="10" id="KW-1133">Transmembrane helix</keyword>
<keyword evidence="14" id="KW-1185">Reference proteome</keyword>
<name>A0A318KH33_9FIRM</name>
<comment type="caution">
    <text evidence="13">The sequence shown here is derived from an EMBL/GenBank/DDBJ whole genome shotgun (WGS) entry which is preliminary data.</text>
</comment>
<evidence type="ECO:0000256" key="4">
    <source>
        <dbReference type="ARBA" id="ARBA00022679"/>
    </source>
</evidence>
<dbReference type="GO" id="GO:0008658">
    <property type="term" value="F:penicillin binding"/>
    <property type="evidence" value="ECO:0007669"/>
    <property type="project" value="InterPro"/>
</dbReference>
<accession>A0A318KH33</accession>
<evidence type="ECO:0000256" key="1">
    <source>
        <dbReference type="ARBA" id="ARBA00022645"/>
    </source>
</evidence>
<dbReference type="InterPro" id="IPR023346">
    <property type="entry name" value="Lysozyme-like_dom_sf"/>
</dbReference>
<dbReference type="InterPro" id="IPR012338">
    <property type="entry name" value="Beta-lactam/transpept-like"/>
</dbReference>
<keyword evidence="1" id="KW-0121">Carboxypeptidase</keyword>
<dbReference type="RefSeq" id="WP_022937599.1">
    <property type="nucleotide sequence ID" value="NZ_CABKRQ010000003.1"/>
</dbReference>
<dbReference type="AlphaFoldDB" id="A0A318KH33"/>
<evidence type="ECO:0000256" key="3">
    <source>
        <dbReference type="ARBA" id="ARBA00022676"/>
    </source>
</evidence>
<dbReference type="STRING" id="1034346.GCA_000313565_01284"/>
<evidence type="ECO:0000256" key="2">
    <source>
        <dbReference type="ARBA" id="ARBA00022670"/>
    </source>
</evidence>
<comment type="catalytic activity">
    <reaction evidence="7">
        <text>Preferential cleavage: (Ac)2-L-Lys-D-Ala-|-D-Ala. Also transpeptidation of peptidyl-alanyl moieties that are N-acyl substituents of D-alanine.</text>
        <dbReference type="EC" id="3.4.16.4"/>
    </reaction>
</comment>
<evidence type="ECO:0000259" key="11">
    <source>
        <dbReference type="Pfam" id="PF00905"/>
    </source>
</evidence>
<dbReference type="GO" id="GO:0030288">
    <property type="term" value="C:outer membrane-bounded periplasmic space"/>
    <property type="evidence" value="ECO:0007669"/>
    <property type="project" value="TreeGrafter"/>
</dbReference>
<proteinExistence type="predicted"/>
<dbReference type="InterPro" id="IPR001460">
    <property type="entry name" value="PCN-bd_Tpept"/>
</dbReference>
<evidence type="ECO:0000313" key="13">
    <source>
        <dbReference type="EMBL" id="PXX77464.1"/>
    </source>
</evidence>
<keyword evidence="4" id="KW-0808">Transferase</keyword>
<feature type="transmembrane region" description="Helical" evidence="10">
    <location>
        <begin position="16"/>
        <end position="39"/>
    </location>
</feature>
<feature type="domain" description="Glycosyl transferase family 51" evidence="12">
    <location>
        <begin position="69"/>
        <end position="252"/>
    </location>
</feature>
<keyword evidence="6" id="KW-0511">Multifunctional enzyme</keyword>
<dbReference type="Gene3D" id="1.10.3810.10">
    <property type="entry name" value="Biosynthetic peptidoglycan transglycosylase-like"/>
    <property type="match status" value="1"/>
</dbReference>
<reference evidence="13 14" key="1">
    <citation type="submission" date="2018-05" db="EMBL/GenBank/DDBJ databases">
        <title>Genomic Encyclopedia of Type Strains, Phase IV (KMG-IV): sequencing the most valuable type-strain genomes for metagenomic binning, comparative biology and taxonomic classification.</title>
        <authorList>
            <person name="Goeker M."/>
        </authorList>
    </citation>
    <scope>NUCLEOTIDE SEQUENCE [LARGE SCALE GENOMIC DNA]</scope>
    <source>
        <strain evidence="13 14">JC118</strain>
    </source>
</reference>
<evidence type="ECO:0000313" key="14">
    <source>
        <dbReference type="Proteomes" id="UP000247612"/>
    </source>
</evidence>
<dbReference type="InterPro" id="IPR036950">
    <property type="entry name" value="PBP_transglycosylase"/>
</dbReference>
<keyword evidence="10" id="KW-0812">Transmembrane</keyword>
<feature type="region of interest" description="Disordered" evidence="9">
    <location>
        <begin position="830"/>
        <end position="886"/>
    </location>
</feature>
<protein>
    <submittedName>
        <fullName evidence="13">Penicillin-binding protein 1A</fullName>
    </submittedName>
</protein>
<evidence type="ECO:0000256" key="7">
    <source>
        <dbReference type="ARBA" id="ARBA00034000"/>
    </source>
</evidence>
<keyword evidence="3" id="KW-0328">Glycosyltransferase</keyword>
<dbReference type="InterPro" id="IPR050396">
    <property type="entry name" value="Glycosyltr_51/Transpeptidase"/>
</dbReference>
<dbReference type="GO" id="GO:0009002">
    <property type="term" value="F:serine-type D-Ala-D-Ala carboxypeptidase activity"/>
    <property type="evidence" value="ECO:0007669"/>
    <property type="project" value="UniProtKB-EC"/>
</dbReference>
<evidence type="ECO:0000256" key="6">
    <source>
        <dbReference type="ARBA" id="ARBA00023268"/>
    </source>
</evidence>
<dbReference type="Gene3D" id="3.40.710.10">
    <property type="entry name" value="DD-peptidase/beta-lactamase superfamily"/>
    <property type="match status" value="1"/>
</dbReference>
<feature type="compositionally biased region" description="Basic and acidic residues" evidence="9">
    <location>
        <begin position="831"/>
        <end position="841"/>
    </location>
</feature>
<gene>
    <name evidence="13" type="ORF">DES51_1102</name>
</gene>
<dbReference type="SUPFAM" id="SSF53955">
    <property type="entry name" value="Lysozyme-like"/>
    <property type="match status" value="1"/>
</dbReference>
<dbReference type="Pfam" id="PF00912">
    <property type="entry name" value="Transgly"/>
    <property type="match status" value="1"/>
</dbReference>
<dbReference type="GO" id="GO:0006508">
    <property type="term" value="P:proteolysis"/>
    <property type="evidence" value="ECO:0007669"/>
    <property type="project" value="UniProtKB-KW"/>
</dbReference>
<dbReference type="GeneID" id="94439536"/>
<comment type="catalytic activity">
    <reaction evidence="8">
        <text>[GlcNAc-(1-&gt;4)-Mur2Ac(oyl-L-Ala-gamma-D-Glu-L-Lys-D-Ala-D-Ala)](n)-di-trans,octa-cis-undecaprenyl diphosphate + beta-D-GlcNAc-(1-&gt;4)-Mur2Ac(oyl-L-Ala-gamma-D-Glu-L-Lys-D-Ala-D-Ala)-di-trans,octa-cis-undecaprenyl diphosphate = [GlcNAc-(1-&gt;4)-Mur2Ac(oyl-L-Ala-gamma-D-Glu-L-Lys-D-Ala-D-Ala)](n+1)-di-trans,octa-cis-undecaprenyl diphosphate + di-trans,octa-cis-undecaprenyl diphosphate + H(+)</text>
        <dbReference type="Rhea" id="RHEA:23708"/>
        <dbReference type="Rhea" id="RHEA-COMP:9602"/>
        <dbReference type="Rhea" id="RHEA-COMP:9603"/>
        <dbReference type="ChEBI" id="CHEBI:15378"/>
        <dbReference type="ChEBI" id="CHEBI:58405"/>
        <dbReference type="ChEBI" id="CHEBI:60033"/>
        <dbReference type="ChEBI" id="CHEBI:78435"/>
        <dbReference type="EC" id="2.4.99.28"/>
    </reaction>
</comment>
<dbReference type="SUPFAM" id="SSF56601">
    <property type="entry name" value="beta-lactamase/transpeptidase-like"/>
    <property type="match status" value="1"/>
</dbReference>
<keyword evidence="2" id="KW-0645">Protease</keyword>
<evidence type="ECO:0000259" key="12">
    <source>
        <dbReference type="Pfam" id="PF00912"/>
    </source>
</evidence>
<keyword evidence="10" id="KW-0472">Membrane</keyword>
<evidence type="ECO:0000256" key="5">
    <source>
        <dbReference type="ARBA" id="ARBA00022801"/>
    </source>
</evidence>
<dbReference type="Pfam" id="PF00905">
    <property type="entry name" value="Transpeptidase"/>
    <property type="match status" value="1"/>
</dbReference>
<dbReference type="PANTHER" id="PTHR32282">
    <property type="entry name" value="BINDING PROTEIN TRANSPEPTIDASE, PUTATIVE-RELATED"/>
    <property type="match status" value="1"/>
</dbReference>
<evidence type="ECO:0000256" key="8">
    <source>
        <dbReference type="ARBA" id="ARBA00049902"/>
    </source>
</evidence>
<dbReference type="EMBL" id="QJKH01000010">
    <property type="protein sequence ID" value="PXX77464.1"/>
    <property type="molecule type" value="Genomic_DNA"/>
</dbReference>
<dbReference type="InterPro" id="IPR001264">
    <property type="entry name" value="Glyco_trans_51"/>
</dbReference>
<evidence type="ECO:0000256" key="10">
    <source>
        <dbReference type="SAM" id="Phobius"/>
    </source>
</evidence>
<evidence type="ECO:0000256" key="9">
    <source>
        <dbReference type="SAM" id="MobiDB-lite"/>
    </source>
</evidence>
<dbReference type="GO" id="GO:0009252">
    <property type="term" value="P:peptidoglycan biosynthetic process"/>
    <property type="evidence" value="ECO:0007669"/>
    <property type="project" value="TreeGrafter"/>
</dbReference>
<feature type="domain" description="Penicillin-binding protein transpeptidase" evidence="11">
    <location>
        <begin position="348"/>
        <end position="619"/>
    </location>
</feature>